<comment type="subcellular location">
    <subcellularLocation>
        <location evidence="1">Secreted</location>
    </subcellularLocation>
</comment>
<dbReference type="InterPro" id="IPR002902">
    <property type="entry name" value="GNK2"/>
</dbReference>
<evidence type="ECO:0000256" key="5">
    <source>
        <dbReference type="ARBA" id="ARBA00038515"/>
    </source>
</evidence>
<gene>
    <name evidence="8" type="ORF">HRI_001460300</name>
</gene>
<comment type="caution">
    <text evidence="8">The sequence shown here is derived from an EMBL/GenBank/DDBJ whole genome shotgun (WGS) entry which is preliminary data.</text>
</comment>
<evidence type="ECO:0000256" key="6">
    <source>
        <dbReference type="SAM" id="SignalP"/>
    </source>
</evidence>
<proteinExistence type="inferred from homology"/>
<protein>
    <recommendedName>
        <fullName evidence="7">Gnk2-homologous domain-containing protein</fullName>
    </recommendedName>
</protein>
<dbReference type="PANTHER" id="PTHR32411">
    <property type="entry name" value="CYSTEINE-RICH REPEAT SECRETORY PROTEIN 38-RELATED"/>
    <property type="match status" value="1"/>
</dbReference>
<sequence>MSCSSSVSFVYLLSLALLLQTASGADPLFHFCSDSGNFSANDPYEANLKDLTAYLSIQAPPSGFGLGSIGQRPNQAYGLALCRGDVSSQDCKTCVVEAGSEIRKRCPYNKGGIIWYDNCVFKYSNLEFFGRIDNGNRFYMWNLNVVSEPEAFNAKTRDLLSELANEAYGNPKMYAVGETELNGLGKLYGLTQCTRDLSSSECKKCLDGIIGELPSCCDGNEGGRVVGASCNFRYEIYPFVNA</sequence>
<dbReference type="InterPro" id="IPR050581">
    <property type="entry name" value="CRR_secretory_protein"/>
</dbReference>
<reference evidence="8" key="1">
    <citation type="submission" date="2023-05" db="EMBL/GenBank/DDBJ databases">
        <title>Genome and transcriptome analyses reveal genes involved in the formation of fine ridges on petal epidermal cells in Hibiscus trionum.</title>
        <authorList>
            <person name="Koshimizu S."/>
            <person name="Masuda S."/>
            <person name="Ishii T."/>
            <person name="Shirasu K."/>
            <person name="Hoshino A."/>
            <person name="Arita M."/>
        </authorList>
    </citation>
    <scope>NUCLEOTIDE SEQUENCE</scope>
    <source>
        <strain evidence="8">Hamamatsu line</strain>
    </source>
</reference>
<evidence type="ECO:0000259" key="7">
    <source>
        <dbReference type="PROSITE" id="PS51473"/>
    </source>
</evidence>
<evidence type="ECO:0000256" key="2">
    <source>
        <dbReference type="ARBA" id="ARBA00022525"/>
    </source>
</evidence>
<keyword evidence="4" id="KW-0677">Repeat</keyword>
<dbReference type="EMBL" id="BSYR01000014">
    <property type="protein sequence ID" value="GMI77910.1"/>
    <property type="molecule type" value="Genomic_DNA"/>
</dbReference>
<dbReference type="Pfam" id="PF01657">
    <property type="entry name" value="Stress-antifung"/>
    <property type="match status" value="2"/>
</dbReference>
<dbReference type="CDD" id="cd23509">
    <property type="entry name" value="Gnk2-like"/>
    <property type="match status" value="2"/>
</dbReference>
<dbReference type="Gene3D" id="3.30.430.20">
    <property type="entry name" value="Gnk2 domain, C-X8-C-X2-C motif"/>
    <property type="match status" value="2"/>
</dbReference>
<dbReference type="PANTHER" id="PTHR32411:SF43">
    <property type="entry name" value="CYSTEINE-RICH REPEAT SECRETORY PROTEIN 38"/>
    <property type="match status" value="1"/>
</dbReference>
<dbReference type="GO" id="GO:0005576">
    <property type="term" value="C:extracellular region"/>
    <property type="evidence" value="ECO:0007669"/>
    <property type="project" value="UniProtKB-SubCell"/>
</dbReference>
<keyword evidence="3 6" id="KW-0732">Signal</keyword>
<feature type="domain" description="Gnk2-homologous" evidence="7">
    <location>
        <begin position="26"/>
        <end position="128"/>
    </location>
</feature>
<feature type="chain" id="PRO_5040955202" description="Gnk2-homologous domain-containing protein" evidence="6">
    <location>
        <begin position="25"/>
        <end position="242"/>
    </location>
</feature>
<feature type="signal peptide" evidence="6">
    <location>
        <begin position="1"/>
        <end position="24"/>
    </location>
</feature>
<evidence type="ECO:0000313" key="9">
    <source>
        <dbReference type="Proteomes" id="UP001165190"/>
    </source>
</evidence>
<dbReference type="AlphaFoldDB" id="A0A9W7HHP2"/>
<dbReference type="FunFam" id="3.30.430.20:FF:000002">
    <property type="entry name" value="Cysteine-rich receptor-like protein kinase 10"/>
    <property type="match status" value="1"/>
</dbReference>
<keyword evidence="9" id="KW-1185">Reference proteome</keyword>
<evidence type="ECO:0000256" key="1">
    <source>
        <dbReference type="ARBA" id="ARBA00004613"/>
    </source>
</evidence>
<dbReference type="OrthoDB" id="696781at2759"/>
<feature type="domain" description="Gnk2-homologous" evidence="7">
    <location>
        <begin position="134"/>
        <end position="239"/>
    </location>
</feature>
<dbReference type="PROSITE" id="PS51473">
    <property type="entry name" value="GNK2"/>
    <property type="match status" value="2"/>
</dbReference>
<dbReference type="Proteomes" id="UP001165190">
    <property type="component" value="Unassembled WGS sequence"/>
</dbReference>
<keyword evidence="2" id="KW-0964">Secreted</keyword>
<evidence type="ECO:0000256" key="4">
    <source>
        <dbReference type="ARBA" id="ARBA00022737"/>
    </source>
</evidence>
<organism evidence="8 9">
    <name type="scientific">Hibiscus trionum</name>
    <name type="common">Flower of an hour</name>
    <dbReference type="NCBI Taxonomy" id="183268"/>
    <lineage>
        <taxon>Eukaryota</taxon>
        <taxon>Viridiplantae</taxon>
        <taxon>Streptophyta</taxon>
        <taxon>Embryophyta</taxon>
        <taxon>Tracheophyta</taxon>
        <taxon>Spermatophyta</taxon>
        <taxon>Magnoliopsida</taxon>
        <taxon>eudicotyledons</taxon>
        <taxon>Gunneridae</taxon>
        <taxon>Pentapetalae</taxon>
        <taxon>rosids</taxon>
        <taxon>malvids</taxon>
        <taxon>Malvales</taxon>
        <taxon>Malvaceae</taxon>
        <taxon>Malvoideae</taxon>
        <taxon>Hibiscus</taxon>
    </lineage>
</organism>
<accession>A0A9W7HHP2</accession>
<evidence type="ECO:0000313" key="8">
    <source>
        <dbReference type="EMBL" id="GMI77910.1"/>
    </source>
</evidence>
<name>A0A9W7HHP2_HIBTR</name>
<dbReference type="InterPro" id="IPR038408">
    <property type="entry name" value="GNK2_sf"/>
</dbReference>
<evidence type="ECO:0000256" key="3">
    <source>
        <dbReference type="ARBA" id="ARBA00022729"/>
    </source>
</evidence>
<comment type="similarity">
    <text evidence="5">Belongs to the cysteine-rich repeat secretory protein family.</text>
</comment>